<feature type="transmembrane region" description="Helical" evidence="1">
    <location>
        <begin position="233"/>
        <end position="254"/>
    </location>
</feature>
<name>A0A3L9ZXP2_9BACT</name>
<dbReference type="InterPro" id="IPR009825">
    <property type="entry name" value="ECF_substrate-spec-like"/>
</dbReference>
<dbReference type="Proteomes" id="UP000267246">
    <property type="component" value="Unassembled WGS sequence"/>
</dbReference>
<organism evidence="2 3">
    <name type="scientific">Metamycoplasma subdolum</name>
    <dbReference type="NCBI Taxonomy" id="92407"/>
    <lineage>
        <taxon>Bacteria</taxon>
        <taxon>Bacillati</taxon>
        <taxon>Mycoplasmatota</taxon>
        <taxon>Mycoplasmoidales</taxon>
        <taxon>Metamycoplasmataceae</taxon>
        <taxon>Metamycoplasma</taxon>
    </lineage>
</organism>
<dbReference type="Gene3D" id="1.10.1760.20">
    <property type="match status" value="1"/>
</dbReference>
<feature type="transmembrane region" description="Helical" evidence="1">
    <location>
        <begin position="104"/>
        <end position="125"/>
    </location>
</feature>
<dbReference type="RefSeq" id="WP_121940972.1">
    <property type="nucleotide sequence ID" value="NZ_REFI01000010.1"/>
</dbReference>
<sequence length="336" mass="38765">MREEKLPGGLRHYLRWARTQTGLTTRKWNSKRIAFVSVLIAISVVFFIVSVRIIPISALPSFKFSFIGLPVKITGFLFGPLVGIITGVLADLISFALVPTYYHYLYTIVISISGFIPGLCAYYYFNLNELLFSKKYRLFKFNQIVSYYKRQYDDALTKQNYEDIQYFSEQIAKFQVKVIALEATTKPKAMINFSFISTLALLALQITLTLVIFSKLDPTIFEHNRFIKNKDFYLFLVISGLLAMSVALIFYRVFVRKRFQLFLEIMAIVSFCAILEFINVFLLAWADTETLKTDFFVNLTGQAITNPIKIFWNLAIILATYKIVAPLVKSREGDRF</sequence>
<protein>
    <submittedName>
        <fullName evidence="2">ECF transporter S component (Folate family)</fullName>
    </submittedName>
</protein>
<evidence type="ECO:0000313" key="2">
    <source>
        <dbReference type="EMBL" id="RMA77483.1"/>
    </source>
</evidence>
<comment type="caution">
    <text evidence="2">The sequence shown here is derived from an EMBL/GenBank/DDBJ whole genome shotgun (WGS) entry which is preliminary data.</text>
</comment>
<evidence type="ECO:0000256" key="1">
    <source>
        <dbReference type="SAM" id="Phobius"/>
    </source>
</evidence>
<keyword evidence="1" id="KW-0812">Transmembrane</keyword>
<gene>
    <name evidence="2" type="ORF">JN00_0529</name>
</gene>
<keyword evidence="1" id="KW-0472">Membrane</keyword>
<reference evidence="2 3" key="1">
    <citation type="submission" date="2018-10" db="EMBL/GenBank/DDBJ databases">
        <title>Genomic Encyclopedia of Archaeal and Bacterial Type Strains, Phase II (KMG-II): from individual species to whole genera.</title>
        <authorList>
            <person name="Goeker M."/>
        </authorList>
    </citation>
    <scope>NUCLEOTIDE SEQUENCE [LARGE SCALE GENOMIC DNA]</scope>
    <source>
        <strain evidence="2 3">ATCC 29870</strain>
    </source>
</reference>
<dbReference type="AlphaFoldDB" id="A0A3L9ZXP2"/>
<keyword evidence="3" id="KW-1185">Reference proteome</keyword>
<dbReference type="GO" id="GO:0016020">
    <property type="term" value="C:membrane"/>
    <property type="evidence" value="ECO:0007669"/>
    <property type="project" value="InterPro"/>
</dbReference>
<feature type="transmembrane region" description="Helical" evidence="1">
    <location>
        <begin position="33"/>
        <end position="54"/>
    </location>
</feature>
<dbReference type="EMBL" id="REFI01000010">
    <property type="protein sequence ID" value="RMA77483.1"/>
    <property type="molecule type" value="Genomic_DNA"/>
</dbReference>
<accession>A0A3L9ZXP2</accession>
<dbReference type="OrthoDB" id="397639at2"/>
<evidence type="ECO:0000313" key="3">
    <source>
        <dbReference type="Proteomes" id="UP000267246"/>
    </source>
</evidence>
<feature type="transmembrane region" description="Helical" evidence="1">
    <location>
        <begin position="193"/>
        <end position="213"/>
    </location>
</feature>
<feature type="transmembrane region" description="Helical" evidence="1">
    <location>
        <begin position="310"/>
        <end position="328"/>
    </location>
</feature>
<keyword evidence="1" id="KW-1133">Transmembrane helix</keyword>
<feature type="transmembrane region" description="Helical" evidence="1">
    <location>
        <begin position="261"/>
        <end position="286"/>
    </location>
</feature>
<dbReference type="Pfam" id="PF07155">
    <property type="entry name" value="ECF-ribofla_trS"/>
    <property type="match status" value="1"/>
</dbReference>
<proteinExistence type="predicted"/>
<feature type="transmembrane region" description="Helical" evidence="1">
    <location>
        <begin position="75"/>
        <end position="98"/>
    </location>
</feature>